<gene>
    <name evidence="2" type="primary">tlm</name>
</gene>
<sequence>MRTHLLLSRPQSSRGPAAGHRGLPLECFSLT</sequence>
<dbReference type="AlphaFoldDB" id="Q62325"/>
<proteinExistence type="predicted"/>
<organism evidence="2">
    <name type="scientific">Mus musculus</name>
    <name type="common">Mouse</name>
    <dbReference type="NCBI Taxonomy" id="10090"/>
    <lineage>
        <taxon>Eukaryota</taxon>
        <taxon>Metazoa</taxon>
        <taxon>Chordata</taxon>
        <taxon>Craniata</taxon>
        <taxon>Vertebrata</taxon>
        <taxon>Euteleostomi</taxon>
        <taxon>Mammalia</taxon>
        <taxon>Eutheria</taxon>
        <taxon>Euarchontoglires</taxon>
        <taxon>Glires</taxon>
        <taxon>Rodentia</taxon>
        <taxon>Myomorpha</taxon>
        <taxon>Muroidea</taxon>
        <taxon>Muridae</taxon>
        <taxon>Murinae</taxon>
        <taxon>Mus</taxon>
        <taxon>Mus</taxon>
    </lineage>
</organism>
<evidence type="ECO:0000313" key="2">
    <source>
        <dbReference type="EMBL" id="CAA37577.1"/>
    </source>
</evidence>
<protein>
    <submittedName>
        <fullName evidence="2">Tlm oncogene</fullName>
    </submittedName>
</protein>
<reference evidence="2" key="2">
    <citation type="submission" date="1992-04" db="EMBL/GenBank/DDBJ databases">
        <title>Genomic sequence of the mouse oncogene tlm.</title>
        <authorList>
            <person name="Lane M.A.L."/>
            <person name="Tobin M.B."/>
        </authorList>
    </citation>
    <scope>NUCLEOTIDE SEQUENCE</scope>
    <source>
        <strain evidence="2">Balb/c</strain>
        <tissue evidence="2">Lymphoma</tissue>
    </source>
</reference>
<dbReference type="EMBL" id="X53493">
    <property type="protein sequence ID" value="CAA37577.1"/>
    <property type="molecule type" value="Genomic_DNA"/>
</dbReference>
<reference evidence="2" key="1">
    <citation type="submission" date="1990-04" db="EMBL/GenBank/DDBJ databases">
        <authorList>
            <person name="Lane L."/>
        </authorList>
    </citation>
    <scope>NUCLEOTIDE SEQUENCE</scope>
    <source>
        <strain evidence="2">Balb/c</strain>
        <tissue evidence="2">Lymphoma</tissue>
    </source>
</reference>
<evidence type="ECO:0000256" key="1">
    <source>
        <dbReference type="SAM" id="MobiDB-lite"/>
    </source>
</evidence>
<accession>Q62325</accession>
<feature type="region of interest" description="Disordered" evidence="1">
    <location>
        <begin position="1"/>
        <end position="21"/>
    </location>
</feature>
<name>Q62325_MOUSE</name>